<dbReference type="InterPro" id="IPR029058">
    <property type="entry name" value="AB_hydrolase_fold"/>
</dbReference>
<dbReference type="PANTHER" id="PTHR10272:SF14">
    <property type="entry name" value="PAF ACETYLHYDROLASE FAMILY PROTEIN"/>
    <property type="match status" value="1"/>
</dbReference>
<dbReference type="Proteomes" id="UP000053029">
    <property type="component" value="Unassembled WGS sequence"/>
</dbReference>
<dbReference type="HOGENOM" id="CLU_026278_0_0_1"/>
<dbReference type="EC" id="3.1.1.47" evidence="1"/>
<dbReference type="GO" id="GO:0003847">
    <property type="term" value="F:1-alkyl-2-acetylglycerophosphocholine esterase activity"/>
    <property type="evidence" value="ECO:0007669"/>
    <property type="project" value="UniProtKB-EC"/>
</dbReference>
<dbReference type="AlphaFoldDB" id="A0A0D2FFA9"/>
<name>A0A0D2FFA9_9EURO</name>
<dbReference type="Gene3D" id="3.40.50.1820">
    <property type="entry name" value="alpha/beta hydrolase"/>
    <property type="match status" value="1"/>
</dbReference>
<dbReference type="OrthoDB" id="2363873at2759"/>
<organism evidence="5 6">
    <name type="scientific">Fonsecaea pedrosoi CBS 271.37</name>
    <dbReference type="NCBI Taxonomy" id="1442368"/>
    <lineage>
        <taxon>Eukaryota</taxon>
        <taxon>Fungi</taxon>
        <taxon>Dikarya</taxon>
        <taxon>Ascomycota</taxon>
        <taxon>Pezizomycotina</taxon>
        <taxon>Eurotiomycetes</taxon>
        <taxon>Chaetothyriomycetidae</taxon>
        <taxon>Chaetothyriales</taxon>
        <taxon>Herpotrichiellaceae</taxon>
        <taxon>Fonsecaea</taxon>
    </lineage>
</organism>
<accession>A0A0D2FFA9</accession>
<keyword evidence="4" id="KW-0443">Lipid metabolism</keyword>
<dbReference type="GO" id="GO:0016042">
    <property type="term" value="P:lipid catabolic process"/>
    <property type="evidence" value="ECO:0007669"/>
    <property type="project" value="UniProtKB-KW"/>
</dbReference>
<dbReference type="Pfam" id="PF03403">
    <property type="entry name" value="PAF-AH_p_II"/>
    <property type="match status" value="2"/>
</dbReference>
<keyword evidence="3" id="KW-0442">Lipid degradation</keyword>
<proteinExistence type="predicted"/>
<protein>
    <recommendedName>
        <fullName evidence="1">1-alkyl-2-acetylglycerophosphocholine esterase</fullName>
        <ecNumber evidence="1">3.1.1.47</ecNumber>
    </recommendedName>
</protein>
<evidence type="ECO:0000256" key="3">
    <source>
        <dbReference type="ARBA" id="ARBA00022963"/>
    </source>
</evidence>
<keyword evidence="6" id="KW-1185">Reference proteome</keyword>
<evidence type="ECO:0000256" key="4">
    <source>
        <dbReference type="ARBA" id="ARBA00023098"/>
    </source>
</evidence>
<evidence type="ECO:0000313" key="6">
    <source>
        <dbReference type="Proteomes" id="UP000053029"/>
    </source>
</evidence>
<evidence type="ECO:0000313" key="5">
    <source>
        <dbReference type="EMBL" id="KIW85342.1"/>
    </source>
</evidence>
<dbReference type="VEuPathDB" id="FungiDB:Z517_00732"/>
<dbReference type="EMBL" id="KN846969">
    <property type="protein sequence ID" value="KIW85342.1"/>
    <property type="molecule type" value="Genomic_DNA"/>
</dbReference>
<dbReference type="SUPFAM" id="SSF53474">
    <property type="entry name" value="alpha/beta-Hydrolases"/>
    <property type="match status" value="1"/>
</dbReference>
<dbReference type="RefSeq" id="XP_013289150.1">
    <property type="nucleotide sequence ID" value="XM_013433696.1"/>
</dbReference>
<dbReference type="GeneID" id="25300222"/>
<dbReference type="PANTHER" id="PTHR10272">
    <property type="entry name" value="PLATELET-ACTIVATING FACTOR ACETYLHYDROLASE"/>
    <property type="match status" value="1"/>
</dbReference>
<reference evidence="5 6" key="1">
    <citation type="submission" date="2015-01" db="EMBL/GenBank/DDBJ databases">
        <title>The Genome Sequence of Fonsecaea pedrosoi CBS 271.37.</title>
        <authorList>
            <consortium name="The Broad Institute Genomics Platform"/>
            <person name="Cuomo C."/>
            <person name="de Hoog S."/>
            <person name="Gorbushina A."/>
            <person name="Stielow B."/>
            <person name="Teixiera M."/>
            <person name="Abouelleil A."/>
            <person name="Chapman S.B."/>
            <person name="Priest M."/>
            <person name="Young S.K."/>
            <person name="Wortman J."/>
            <person name="Nusbaum C."/>
            <person name="Birren B."/>
        </authorList>
    </citation>
    <scope>NUCLEOTIDE SEQUENCE [LARGE SCALE GENOMIC DNA]</scope>
    <source>
        <strain evidence="5 6">CBS 271.37</strain>
    </source>
</reference>
<dbReference type="STRING" id="1442368.A0A0D2FFA9"/>
<gene>
    <name evidence="5" type="ORF">Z517_00732</name>
</gene>
<evidence type="ECO:0000256" key="2">
    <source>
        <dbReference type="ARBA" id="ARBA00022801"/>
    </source>
</evidence>
<keyword evidence="2" id="KW-0378">Hydrolase</keyword>
<sequence length="355" mass="38169">MATKSPSAPELVYGHSSTIHASRVDPFAPCCNQPRRLMLSLFQPTNCTKTSGFPYMPPATAAFHDAMFNAFGIPNGTFGAFRLQTCSSPPKNTNFPVLLFSTGSGGSRLIYNVLCQWVASIGFNVISIDHTYDAGIVEFPDGTVILGANITLPDDLAEVTSLRVADIGSALNALSNSTLTKQIGIPSFNISRVGIFGHSLGGATAANAMLVKPRLASGLNMDGSVYGPAMNHSNTKPFTIFAAQRHNQSTDATWAAFWQELKGLKLQLQVNNTEHGTFTDYPILTKSLGINATILPQVTDLIGTIDGVRILDILRRYIGGFFQETLEVQKVKLIQGPSPQFPEVAFVNSSLTSHT</sequence>
<evidence type="ECO:0000256" key="1">
    <source>
        <dbReference type="ARBA" id="ARBA00013201"/>
    </source>
</evidence>